<evidence type="ECO:0000313" key="2">
    <source>
        <dbReference type="EMBL" id="OGF19204.1"/>
    </source>
</evidence>
<keyword evidence="1" id="KW-0812">Transmembrane</keyword>
<feature type="transmembrane region" description="Helical" evidence="1">
    <location>
        <begin position="450"/>
        <end position="474"/>
    </location>
</feature>
<dbReference type="Proteomes" id="UP000178682">
    <property type="component" value="Unassembled WGS sequence"/>
</dbReference>
<organism evidence="2 3">
    <name type="scientific">Candidatus Falkowbacteria bacterium RIFCSPLOWO2_12_FULL_45_10</name>
    <dbReference type="NCBI Taxonomy" id="1797990"/>
    <lineage>
        <taxon>Bacteria</taxon>
        <taxon>Candidatus Falkowiibacteriota</taxon>
    </lineage>
</organism>
<feature type="transmembrane region" description="Helical" evidence="1">
    <location>
        <begin position="512"/>
        <end position="531"/>
    </location>
</feature>
<dbReference type="AlphaFoldDB" id="A0A1F5RXQ1"/>
<keyword evidence="1" id="KW-1133">Transmembrane helix</keyword>
<gene>
    <name evidence="2" type="ORF">A3G56_00130</name>
</gene>
<sequence>MPNPNLMAKPAAALTLTEAVKDLFRAIYQEQQKGGGEGDDAVAKIKVNEIISKMSFFYEKIRNAVDYKDDHLLRKNAIERILKRLVMMGHNEPEEIAKTLLVELIRAGYLGNDNVPETAVNEVAVIIERFDKLRKLVLAAGKKERQEIDAVKKWTANLAATNLEELLGDHRVDQVMGRHMFDIINANIVDNGASKEFSRDKKIQIYIGIYSKLFKYDDAMLEYMLFHYFNPKWNEATDEDIALVAQHYQELRDVIYQQLRHYFRKQVGKVVQRYTIYFSILQDAIAEDPAATYDKLKEHPDQFKKLIAKVCERRYKESRARLRRGAIRSIIYIFLTKAILVFILEIPATMFLGEEVKYYSLVINVLFPPALLFLIALMTSVPADDNTAQIQTGIEEIVFSQKREKHPVKLSYPTKRKAATSIIFGFFYTVTFLLSFGLVIWALVQIEFSLVSIVIFLFFLSLISFFGIRLGRFAKAYSVIETRERLFSFIANFFYVPIVAMGKWLTETFSQINVFIFLLDFIIEAPFKIFVEMFEQWTAYVKERKEGIVE</sequence>
<proteinExistence type="predicted"/>
<feature type="transmembrane region" description="Helical" evidence="1">
    <location>
        <begin position="422"/>
        <end position="444"/>
    </location>
</feature>
<protein>
    <submittedName>
        <fullName evidence="2">Uncharacterized protein</fullName>
    </submittedName>
</protein>
<name>A0A1F5RXQ1_9BACT</name>
<feature type="transmembrane region" description="Helical" evidence="1">
    <location>
        <begin position="486"/>
        <end position="506"/>
    </location>
</feature>
<dbReference type="EMBL" id="MFFX01000027">
    <property type="protein sequence ID" value="OGF19204.1"/>
    <property type="molecule type" value="Genomic_DNA"/>
</dbReference>
<comment type="caution">
    <text evidence="2">The sequence shown here is derived from an EMBL/GenBank/DDBJ whole genome shotgun (WGS) entry which is preliminary data.</text>
</comment>
<reference evidence="2 3" key="1">
    <citation type="journal article" date="2016" name="Nat. Commun.">
        <title>Thousands of microbial genomes shed light on interconnected biogeochemical processes in an aquifer system.</title>
        <authorList>
            <person name="Anantharaman K."/>
            <person name="Brown C.T."/>
            <person name="Hug L.A."/>
            <person name="Sharon I."/>
            <person name="Castelle C.J."/>
            <person name="Probst A.J."/>
            <person name="Thomas B.C."/>
            <person name="Singh A."/>
            <person name="Wilkins M.J."/>
            <person name="Karaoz U."/>
            <person name="Brodie E.L."/>
            <person name="Williams K.H."/>
            <person name="Hubbard S.S."/>
            <person name="Banfield J.F."/>
        </authorList>
    </citation>
    <scope>NUCLEOTIDE SEQUENCE [LARGE SCALE GENOMIC DNA]</scope>
</reference>
<feature type="transmembrane region" description="Helical" evidence="1">
    <location>
        <begin position="329"/>
        <end position="352"/>
    </location>
</feature>
<evidence type="ECO:0000256" key="1">
    <source>
        <dbReference type="SAM" id="Phobius"/>
    </source>
</evidence>
<accession>A0A1F5RXQ1</accession>
<feature type="transmembrane region" description="Helical" evidence="1">
    <location>
        <begin position="358"/>
        <end position="377"/>
    </location>
</feature>
<evidence type="ECO:0000313" key="3">
    <source>
        <dbReference type="Proteomes" id="UP000178682"/>
    </source>
</evidence>
<keyword evidence="1" id="KW-0472">Membrane</keyword>